<name>A0ACB8EBM8_9SAUR</name>
<proteinExistence type="predicted"/>
<reference evidence="1" key="1">
    <citation type="submission" date="2021-08" db="EMBL/GenBank/DDBJ databases">
        <title>The first chromosome-level gecko genome reveals the dynamic sex chromosomes of Neotropical dwarf geckos (Sphaerodactylidae: Sphaerodactylus).</title>
        <authorList>
            <person name="Pinto B.J."/>
            <person name="Keating S.E."/>
            <person name="Gamble T."/>
        </authorList>
    </citation>
    <scope>NUCLEOTIDE SEQUENCE</scope>
    <source>
        <strain evidence="1">TG3544</strain>
    </source>
</reference>
<evidence type="ECO:0000313" key="2">
    <source>
        <dbReference type="Proteomes" id="UP000827872"/>
    </source>
</evidence>
<evidence type="ECO:0000313" key="1">
    <source>
        <dbReference type="EMBL" id="KAH7989888.1"/>
    </source>
</evidence>
<organism evidence="1 2">
    <name type="scientific">Sphaerodactylus townsendi</name>
    <dbReference type="NCBI Taxonomy" id="933632"/>
    <lineage>
        <taxon>Eukaryota</taxon>
        <taxon>Metazoa</taxon>
        <taxon>Chordata</taxon>
        <taxon>Craniata</taxon>
        <taxon>Vertebrata</taxon>
        <taxon>Euteleostomi</taxon>
        <taxon>Lepidosauria</taxon>
        <taxon>Squamata</taxon>
        <taxon>Bifurcata</taxon>
        <taxon>Gekkota</taxon>
        <taxon>Sphaerodactylidae</taxon>
        <taxon>Sphaerodactylus</taxon>
    </lineage>
</organism>
<dbReference type="Proteomes" id="UP000827872">
    <property type="component" value="Linkage Group LG14"/>
</dbReference>
<gene>
    <name evidence="1" type="ORF">K3G42_015889</name>
</gene>
<sequence>MKRLAVGGSDYPSDRAAIEDSSASEQRAFWGSNSAPRLLSFLRRARNHFLVRLHLQKTNGLRCKTPPMRPRAR</sequence>
<protein>
    <submittedName>
        <fullName evidence="1">Uncharacterized protein</fullName>
    </submittedName>
</protein>
<comment type="caution">
    <text evidence="1">The sequence shown here is derived from an EMBL/GenBank/DDBJ whole genome shotgun (WGS) entry which is preliminary data.</text>
</comment>
<dbReference type="EMBL" id="CM037627">
    <property type="protein sequence ID" value="KAH7989888.1"/>
    <property type="molecule type" value="Genomic_DNA"/>
</dbReference>
<accession>A0ACB8EBM8</accession>
<keyword evidence="2" id="KW-1185">Reference proteome</keyword>